<name>A0A0U0W6Y3_MYCBE</name>
<protein>
    <submittedName>
        <fullName evidence="1">Transposase</fullName>
    </submittedName>
</protein>
<sequence>MHSSHNYGQADDLVTPTAPPFVGADGVRISRRAPDRTKPLHSQLRWRSIAQEQPHLERPSAKRLDGVWKYMPCASVVGRSRRSPRHTGFDRKTVRKYLAGDAKPGVRARPGPDPFEPFVDYVTARLTEDPHLWARTLFDELETWGLVCRIRA</sequence>
<evidence type="ECO:0000313" key="2">
    <source>
        <dbReference type="Proteomes" id="UP000198875"/>
    </source>
</evidence>
<organism evidence="1 2">
    <name type="scientific">Mycobacterium bohemicum DSM 44277</name>
    <dbReference type="NCBI Taxonomy" id="1236609"/>
    <lineage>
        <taxon>Bacteria</taxon>
        <taxon>Bacillati</taxon>
        <taxon>Actinomycetota</taxon>
        <taxon>Actinomycetes</taxon>
        <taxon>Mycobacteriales</taxon>
        <taxon>Mycobacteriaceae</taxon>
        <taxon>Mycobacterium</taxon>
    </lineage>
</organism>
<accession>A0A0U0W6Y3</accession>
<proteinExistence type="predicted"/>
<reference evidence="1 2" key="1">
    <citation type="submission" date="2015-03" db="EMBL/GenBank/DDBJ databases">
        <authorList>
            <person name="Murphy D."/>
        </authorList>
    </citation>
    <scope>NUCLEOTIDE SEQUENCE [LARGE SCALE GENOMIC DNA]</scope>
    <source>
        <strain evidence="1 2">DSM 44277</strain>
    </source>
</reference>
<evidence type="ECO:0000313" key="1">
    <source>
        <dbReference type="EMBL" id="CPR10418.1"/>
    </source>
</evidence>
<dbReference type="EMBL" id="CSTD01000001">
    <property type="protein sequence ID" value="CPR10418.1"/>
    <property type="molecule type" value="Genomic_DNA"/>
</dbReference>
<gene>
    <name evidence="1" type="ORF">BN971_01846</name>
</gene>
<dbReference type="Proteomes" id="UP000198875">
    <property type="component" value="Unassembled WGS sequence"/>
</dbReference>
<dbReference type="AlphaFoldDB" id="A0A0U0W6Y3"/>